<accession>A0ACC4AVE1</accession>
<comment type="caution">
    <text evidence="1">The sequence shown here is derived from an EMBL/GenBank/DDBJ whole genome shotgun (WGS) entry which is preliminary data.</text>
</comment>
<protein>
    <submittedName>
        <fullName evidence="1">Uncharacterized protein</fullName>
    </submittedName>
</protein>
<gene>
    <name evidence="1" type="ORF">D5086_027431</name>
</gene>
<reference evidence="1 2" key="1">
    <citation type="journal article" date="2024" name="Plant Biotechnol. J.">
        <title>Genome and CRISPR/Cas9 system of a widespread forest tree (Populus alba) in the world.</title>
        <authorList>
            <person name="Liu Y.J."/>
            <person name="Jiang P.F."/>
            <person name="Han X.M."/>
            <person name="Li X.Y."/>
            <person name="Wang H.M."/>
            <person name="Wang Y.J."/>
            <person name="Wang X.X."/>
            <person name="Zeng Q.Y."/>
        </authorList>
    </citation>
    <scope>NUCLEOTIDE SEQUENCE [LARGE SCALE GENOMIC DNA]</scope>
    <source>
        <strain evidence="2">cv. PAL-ZL1</strain>
    </source>
</reference>
<organism evidence="1 2">
    <name type="scientific">Populus alba</name>
    <name type="common">White poplar</name>
    <dbReference type="NCBI Taxonomy" id="43335"/>
    <lineage>
        <taxon>Eukaryota</taxon>
        <taxon>Viridiplantae</taxon>
        <taxon>Streptophyta</taxon>
        <taxon>Embryophyta</taxon>
        <taxon>Tracheophyta</taxon>
        <taxon>Spermatophyta</taxon>
        <taxon>Magnoliopsida</taxon>
        <taxon>eudicotyledons</taxon>
        <taxon>Gunneridae</taxon>
        <taxon>Pentapetalae</taxon>
        <taxon>rosids</taxon>
        <taxon>fabids</taxon>
        <taxon>Malpighiales</taxon>
        <taxon>Salicaceae</taxon>
        <taxon>Saliceae</taxon>
        <taxon>Populus</taxon>
    </lineage>
</organism>
<dbReference type="Proteomes" id="UP000309997">
    <property type="component" value="Unassembled WGS sequence"/>
</dbReference>
<evidence type="ECO:0000313" key="2">
    <source>
        <dbReference type="Proteomes" id="UP000309997"/>
    </source>
</evidence>
<keyword evidence="2" id="KW-1185">Reference proteome</keyword>
<proteinExistence type="predicted"/>
<evidence type="ECO:0000313" key="1">
    <source>
        <dbReference type="EMBL" id="KAL3570182.1"/>
    </source>
</evidence>
<name>A0ACC4AVE1_POPAL</name>
<sequence>MKYISLFLALVLKVLPPSLSKKRVLWVVPPSQALQGGNENKLTTHELFQMEHKEQLKLAEDWIEKTSQSCSTVAILVATGVYAAAYSIRGGSDDPGTPIFLSQPFLLGFHCLGAYRYSELLHLSCDVPFYPYHSLQRCQFLM</sequence>
<dbReference type="EMBL" id="RCHU02000015">
    <property type="protein sequence ID" value="KAL3570182.1"/>
    <property type="molecule type" value="Genomic_DNA"/>
</dbReference>